<feature type="compositionally biased region" description="Low complexity" evidence="1">
    <location>
        <begin position="555"/>
        <end position="565"/>
    </location>
</feature>
<gene>
    <name evidence="2" type="ORF">INT47_005710</name>
</gene>
<feature type="compositionally biased region" description="Low complexity" evidence="1">
    <location>
        <begin position="371"/>
        <end position="383"/>
    </location>
</feature>
<sequence>MQQQQAQLLFRQRQLQQQQRPLPPTPTLSSQGSPNNAALAAATQIGLPLHSKSMFTPTTAVPATAAATPQQHHHHRPPSMGQAVLRLLQFRDQLSPGDQAKEMSFWRGFVDDFFTSNAIMKLALVDQQTQQRNEFEITQSLIARFFYTHYQCDLESIQLTTDQTMEYFLPTGMMLECPRSSLIHRYTNGTLVILSGELSVLFNSDPNDGLLKIHQWKFTCHGHDEYIARSQLSMVDVNAASITKKKLKSNNHNKTPTVLTPQSLVNQWGLPERIYQLLRIIDTSARLGEVAFFSLVTGLNPKDALTAMSFSIHQKMTGSYPPQPQVMEEDLLTTDILSLLPTKDSPYISTLTTTNTPTPTMAPPPLPPPSSNTSPMMNPHMMHTPTTPNPLMSTPTMATPNMSTPTMPTPTMSSMPTPIMTTPIMTTPIMTTPIMTTPIMTTPIMVTPTMTTPTMPPPPQPPVQHAQQVISNMNAPAAHLNPQSTQFMQQAALQRYYHQQSIRMQHQQQALQMQQRQALQRLQQPFIKDLPQTPPPVDEKQRKRKASVSKDGKNKSNNSIKKTKK</sequence>
<name>A0A8H7UU72_9FUNG</name>
<dbReference type="EMBL" id="JAEPRD010000202">
    <property type="protein sequence ID" value="KAG2194242.1"/>
    <property type="molecule type" value="Genomic_DNA"/>
</dbReference>
<dbReference type="PANTHER" id="PTHR10378">
    <property type="entry name" value="LIM DOMAIN-BINDING PROTEIN"/>
    <property type="match status" value="1"/>
</dbReference>
<evidence type="ECO:0000256" key="1">
    <source>
        <dbReference type="SAM" id="MobiDB-lite"/>
    </source>
</evidence>
<organism evidence="2 3">
    <name type="scientific">Mucor saturninus</name>
    <dbReference type="NCBI Taxonomy" id="64648"/>
    <lineage>
        <taxon>Eukaryota</taxon>
        <taxon>Fungi</taxon>
        <taxon>Fungi incertae sedis</taxon>
        <taxon>Mucoromycota</taxon>
        <taxon>Mucoromycotina</taxon>
        <taxon>Mucoromycetes</taxon>
        <taxon>Mucorales</taxon>
        <taxon>Mucorineae</taxon>
        <taxon>Mucoraceae</taxon>
        <taxon>Mucor</taxon>
    </lineage>
</organism>
<reference evidence="2" key="1">
    <citation type="submission" date="2020-12" db="EMBL/GenBank/DDBJ databases">
        <title>Metabolic potential, ecology and presence of endohyphal bacteria is reflected in genomic diversity of Mucoromycotina.</title>
        <authorList>
            <person name="Muszewska A."/>
            <person name="Okrasinska A."/>
            <person name="Steczkiewicz K."/>
            <person name="Drgas O."/>
            <person name="Orlowska M."/>
            <person name="Perlinska-Lenart U."/>
            <person name="Aleksandrzak-Piekarczyk T."/>
            <person name="Szatraj K."/>
            <person name="Zielenkiewicz U."/>
            <person name="Pilsyk S."/>
            <person name="Malc E."/>
            <person name="Mieczkowski P."/>
            <person name="Kruszewska J.S."/>
            <person name="Biernat P."/>
            <person name="Pawlowska J."/>
        </authorList>
    </citation>
    <scope>NUCLEOTIDE SEQUENCE</scope>
    <source>
        <strain evidence="2">WA0000017839</strain>
    </source>
</reference>
<dbReference type="Proteomes" id="UP000603453">
    <property type="component" value="Unassembled WGS sequence"/>
</dbReference>
<keyword evidence="3" id="KW-1185">Reference proteome</keyword>
<dbReference type="Pfam" id="PF01803">
    <property type="entry name" value="LIM_bind"/>
    <property type="match status" value="1"/>
</dbReference>
<evidence type="ECO:0000313" key="3">
    <source>
        <dbReference type="Proteomes" id="UP000603453"/>
    </source>
</evidence>
<evidence type="ECO:0008006" key="4">
    <source>
        <dbReference type="Google" id="ProtNLM"/>
    </source>
</evidence>
<feature type="compositionally biased region" description="Pro residues" evidence="1">
    <location>
        <begin position="360"/>
        <end position="370"/>
    </location>
</feature>
<dbReference type="AlphaFoldDB" id="A0A8H7UU72"/>
<feature type="region of interest" description="Disordered" evidence="1">
    <location>
        <begin position="12"/>
        <end position="35"/>
    </location>
</feature>
<feature type="region of interest" description="Disordered" evidence="1">
    <location>
        <begin position="354"/>
        <end position="383"/>
    </location>
</feature>
<accession>A0A8H7UU72</accession>
<protein>
    <recommendedName>
        <fullName evidence="4">LIM-domain binding protein-domain-containing protein</fullName>
    </recommendedName>
</protein>
<dbReference type="OrthoDB" id="774557at2759"/>
<proteinExistence type="predicted"/>
<feature type="region of interest" description="Disordered" evidence="1">
    <location>
        <begin position="522"/>
        <end position="565"/>
    </location>
</feature>
<evidence type="ECO:0000313" key="2">
    <source>
        <dbReference type="EMBL" id="KAG2194242.1"/>
    </source>
</evidence>
<comment type="caution">
    <text evidence="2">The sequence shown here is derived from an EMBL/GenBank/DDBJ whole genome shotgun (WGS) entry which is preliminary data.</text>
</comment>
<dbReference type="InterPro" id="IPR029005">
    <property type="entry name" value="LIM-bd/SEUSS"/>
</dbReference>